<dbReference type="SUPFAM" id="SSF110324">
    <property type="entry name" value="Ribosomal L27 protein-like"/>
    <property type="match status" value="1"/>
</dbReference>
<dbReference type="InterPro" id="IPR001684">
    <property type="entry name" value="Ribosomal_bL27"/>
</dbReference>
<dbReference type="AlphaFoldDB" id="A0A0G0KBC3"/>
<dbReference type="GO" id="GO:0003735">
    <property type="term" value="F:structural constituent of ribosome"/>
    <property type="evidence" value="ECO:0007669"/>
    <property type="project" value="InterPro"/>
</dbReference>
<accession>A0A0G0KBC3</accession>
<reference evidence="6 7" key="1">
    <citation type="journal article" date="2015" name="Nature">
        <title>rRNA introns, odd ribosomes, and small enigmatic genomes across a large radiation of phyla.</title>
        <authorList>
            <person name="Brown C.T."/>
            <person name="Hug L.A."/>
            <person name="Thomas B.C."/>
            <person name="Sharon I."/>
            <person name="Castelle C.J."/>
            <person name="Singh A."/>
            <person name="Wilkins M.J."/>
            <person name="Williams K.H."/>
            <person name="Banfield J.F."/>
        </authorList>
    </citation>
    <scope>NUCLEOTIDE SEQUENCE [LARGE SCALE GENOMIC DNA]</scope>
</reference>
<evidence type="ECO:0000256" key="1">
    <source>
        <dbReference type="ARBA" id="ARBA00010797"/>
    </source>
</evidence>
<dbReference type="PATRIC" id="fig|1618336.3.peg.563"/>
<keyword evidence="3" id="KW-0687">Ribonucleoprotein</keyword>
<evidence type="ECO:0000313" key="7">
    <source>
        <dbReference type="Proteomes" id="UP000034498"/>
    </source>
</evidence>
<dbReference type="PRINTS" id="PR00063">
    <property type="entry name" value="RIBOSOMALL27"/>
</dbReference>
<name>A0A0G0KBC3_9BACT</name>
<dbReference type="GO" id="GO:0006412">
    <property type="term" value="P:translation"/>
    <property type="evidence" value="ECO:0007669"/>
    <property type="project" value="InterPro"/>
</dbReference>
<sequence>MAHTKAKGSSKLGRDSRSKRLGVKIFGGQKVLPGQIIIRQRGSKFFAGEGVKMAGDDSIYSLKEGKVKFEKKKIRRFSGRINDKVVVKVA</sequence>
<dbReference type="PANTHER" id="PTHR15893:SF0">
    <property type="entry name" value="LARGE RIBOSOMAL SUBUNIT PROTEIN BL27M"/>
    <property type="match status" value="1"/>
</dbReference>
<protein>
    <recommendedName>
        <fullName evidence="4">Large ribosomal subunit protein bL27</fullName>
    </recommendedName>
    <alternativeName>
        <fullName evidence="5">50S ribosomal protein L27</fullName>
    </alternativeName>
</protein>
<dbReference type="Proteomes" id="UP000034498">
    <property type="component" value="Unassembled WGS sequence"/>
</dbReference>
<evidence type="ECO:0000256" key="3">
    <source>
        <dbReference type="ARBA" id="ARBA00023274"/>
    </source>
</evidence>
<gene>
    <name evidence="6" type="ORF">US94_C0040G0004</name>
</gene>
<dbReference type="PROSITE" id="PS00831">
    <property type="entry name" value="RIBOSOMAL_L27"/>
    <property type="match status" value="1"/>
</dbReference>
<evidence type="ECO:0000256" key="4">
    <source>
        <dbReference type="ARBA" id="ARBA00035175"/>
    </source>
</evidence>
<dbReference type="STRING" id="1618336.US94_C0040G0004"/>
<dbReference type="InterPro" id="IPR018261">
    <property type="entry name" value="Ribosomal_bL27_CS"/>
</dbReference>
<dbReference type="Gene3D" id="2.40.50.100">
    <property type="match status" value="1"/>
</dbReference>
<dbReference type="NCBIfam" id="TIGR00062">
    <property type="entry name" value="L27"/>
    <property type="match status" value="1"/>
</dbReference>
<comment type="similarity">
    <text evidence="1">Belongs to the bacterial ribosomal protein bL27 family.</text>
</comment>
<dbReference type="EMBL" id="LBUX01000040">
    <property type="protein sequence ID" value="KKQ72785.1"/>
    <property type="molecule type" value="Genomic_DNA"/>
</dbReference>
<evidence type="ECO:0000256" key="2">
    <source>
        <dbReference type="ARBA" id="ARBA00022980"/>
    </source>
</evidence>
<dbReference type="GO" id="GO:0005840">
    <property type="term" value="C:ribosome"/>
    <property type="evidence" value="ECO:0007669"/>
    <property type="project" value="UniProtKB-KW"/>
</dbReference>
<proteinExistence type="inferred from homology"/>
<dbReference type="Pfam" id="PF01016">
    <property type="entry name" value="Ribosomal_L27"/>
    <property type="match status" value="1"/>
</dbReference>
<dbReference type="GO" id="GO:1990904">
    <property type="term" value="C:ribonucleoprotein complex"/>
    <property type="evidence" value="ECO:0007669"/>
    <property type="project" value="UniProtKB-KW"/>
</dbReference>
<evidence type="ECO:0000313" key="6">
    <source>
        <dbReference type="EMBL" id="KKQ72785.1"/>
    </source>
</evidence>
<organism evidence="6 7">
    <name type="scientific">Berkelbacteria bacterium GW2011_GWB1_38_5</name>
    <dbReference type="NCBI Taxonomy" id="1618336"/>
    <lineage>
        <taxon>Bacteria</taxon>
        <taxon>Candidatus Berkelbacteria</taxon>
    </lineage>
</organism>
<evidence type="ECO:0000256" key="5">
    <source>
        <dbReference type="ARBA" id="ARBA00035477"/>
    </source>
</evidence>
<keyword evidence="2 6" id="KW-0689">Ribosomal protein</keyword>
<dbReference type="PANTHER" id="PTHR15893">
    <property type="entry name" value="RIBOSOMAL PROTEIN L27"/>
    <property type="match status" value="1"/>
</dbReference>
<comment type="caution">
    <text evidence="6">The sequence shown here is derived from an EMBL/GenBank/DDBJ whole genome shotgun (WGS) entry which is preliminary data.</text>
</comment>